<dbReference type="STRING" id="1291764.GCA_001311235_01008"/>
<accession>A0A2A5RNX3</accession>
<gene>
    <name evidence="2" type="ORF">RT41_GL000833</name>
</gene>
<dbReference type="Pfam" id="PF13349">
    <property type="entry name" value="DUF4097"/>
    <property type="match status" value="1"/>
</dbReference>
<dbReference type="EMBL" id="JXJU01000002">
    <property type="protein sequence ID" value="PCS01043.1"/>
    <property type="molecule type" value="Genomic_DNA"/>
</dbReference>
<protein>
    <recommendedName>
        <fullName evidence="1">DUF4097 domain-containing protein</fullName>
    </recommendedName>
</protein>
<keyword evidence="3" id="KW-1185">Reference proteome</keyword>
<comment type="caution">
    <text evidence="2">The sequence shown here is derived from an EMBL/GenBank/DDBJ whole genome shotgun (WGS) entry which is preliminary data.</text>
</comment>
<evidence type="ECO:0000313" key="3">
    <source>
        <dbReference type="Proteomes" id="UP000218181"/>
    </source>
</evidence>
<sequence length="232" mass="25896">MEVNDSKSAEVLKRIESNGFSIEFDADSLKKIKLNFTNMDMEISSHTGKSIIFIGESEAAIARDFKIKSDGNELQIKDRKKLDLIGYIAHKRQRGRLILPKRFEGSLEIKVTNSDLIISKSNIERIKISATANTLHLENVMTDYLEVSATAYNMEIVTSALGTVKLSTTACTMVFKDVDATTLKKSTTSCEINAVGGTLETLFSDLKTHGRYSKVGQEKQDTLPKSERWSDF</sequence>
<proteinExistence type="predicted"/>
<dbReference type="InterPro" id="IPR025164">
    <property type="entry name" value="Toastrack_DUF4097"/>
</dbReference>
<dbReference type="Proteomes" id="UP000218181">
    <property type="component" value="Unassembled WGS sequence"/>
</dbReference>
<evidence type="ECO:0000259" key="1">
    <source>
        <dbReference type="Pfam" id="PF13349"/>
    </source>
</evidence>
<reference evidence="2 3" key="1">
    <citation type="submission" date="2014-12" db="EMBL/GenBank/DDBJ databases">
        <title>Draft genome sequences of 10 type strains of Lactococcus.</title>
        <authorList>
            <person name="Sun Z."/>
            <person name="Zhong Z."/>
            <person name="Liu W."/>
            <person name="Zhang W."/>
            <person name="Zhang H."/>
        </authorList>
    </citation>
    <scope>NUCLEOTIDE SEQUENCE [LARGE SCALE GENOMIC DNA]</scope>
    <source>
        <strain evidence="2 3">JCM 16395</strain>
    </source>
</reference>
<dbReference type="AlphaFoldDB" id="A0A2A5RNX3"/>
<organism evidence="2 3">
    <name type="scientific">Lactococcus fujiensis JCM 16395</name>
    <dbReference type="NCBI Taxonomy" id="1291764"/>
    <lineage>
        <taxon>Bacteria</taxon>
        <taxon>Bacillati</taxon>
        <taxon>Bacillota</taxon>
        <taxon>Bacilli</taxon>
        <taxon>Lactobacillales</taxon>
        <taxon>Streptococcaceae</taxon>
        <taxon>Lactococcus</taxon>
    </lineage>
</organism>
<evidence type="ECO:0000313" key="2">
    <source>
        <dbReference type="EMBL" id="PCS01043.1"/>
    </source>
</evidence>
<feature type="domain" description="DUF4097" evidence="1">
    <location>
        <begin position="30"/>
        <end position="198"/>
    </location>
</feature>
<dbReference type="RefSeq" id="WP_096817276.1">
    <property type="nucleotide sequence ID" value="NZ_JXJU01000002.1"/>
</dbReference>
<name>A0A2A5RNX3_9LACT</name>